<reference evidence="3 4" key="1">
    <citation type="submission" date="2019-03" db="EMBL/GenBank/DDBJ databases">
        <title>Genomic Encyclopedia of Type Strains, Phase IV (KMG-IV): sequencing the most valuable type-strain genomes for metagenomic binning, comparative biology and taxonomic classification.</title>
        <authorList>
            <person name="Goeker M."/>
        </authorList>
    </citation>
    <scope>NUCLEOTIDE SEQUENCE [LARGE SCALE GENOMIC DNA]</scope>
    <source>
        <strain evidence="3 4">DSM 100309</strain>
    </source>
</reference>
<evidence type="ECO:0000313" key="4">
    <source>
        <dbReference type="Proteomes" id="UP000295367"/>
    </source>
</evidence>
<comment type="caution">
    <text evidence="3">The sequence shown here is derived from an EMBL/GenBank/DDBJ whole genome shotgun (WGS) entry which is preliminary data.</text>
</comment>
<name>A0A4R3XRT7_9PROT</name>
<dbReference type="EMBL" id="SMCO01000031">
    <property type="protein sequence ID" value="TCV80072.1"/>
    <property type="molecule type" value="Genomic_DNA"/>
</dbReference>
<sequence length="540" mass="60171">MFSKLLLYVSAQQATAAHWRSGKLLFCQGFANNEEGWASFNNLLASYDDTPVYLLVDAVEEDYRSDTLPHTIGGTRQEMLARKLKQIYRNTPFTMAWLQGRETDKRRDDRFLFAAMTNPDLLNPWLEVLQHHQSPIAGVYLLPMVSQSLLAKLQIQAPTLLLVSEHSAGLRQSFFQNQKLKVSRLTPLQPATDGPAGQADSTESRFTHYTEEIEKTRFFLNSQRLLTRDEKLFICVLDQENTLEALCHSLNTDPALQCLHLSQADIFNRLGISPSELKPSCINVPHLLTLGNTPPAISLAPTALTRGFAQYRARFGLYGLGIAIALISAIWSGSNLYYQSRSEKQIQILTTQTRQQEALYQEVAKQFPESPVSAENLLKAVEIAKKIQSNSHNPTLLMEIVSHALDANPAISPNRLKWKISQQTSDQEDGTSSSQQAPQNNTPPSGGTTEKWQLGYIDGEVKPFNGDYRAAITLINHFADSIRQDTHVESVSILKLPLDVNSASGLSGTTMEKTSQTTSAQFKLKILLKPGTGTRMEPTK</sequence>
<dbReference type="Proteomes" id="UP000295367">
    <property type="component" value="Unassembled WGS sequence"/>
</dbReference>
<accession>A0A4R3XRT7</accession>
<keyword evidence="2" id="KW-0472">Membrane</keyword>
<evidence type="ECO:0000256" key="1">
    <source>
        <dbReference type="SAM" id="MobiDB-lite"/>
    </source>
</evidence>
<keyword evidence="2" id="KW-1133">Transmembrane helix</keyword>
<gene>
    <name evidence="3" type="ORF">EDC63_1317</name>
</gene>
<protein>
    <submittedName>
        <fullName evidence="3">Uncharacterized protein</fullName>
    </submittedName>
</protein>
<keyword evidence="4" id="KW-1185">Reference proteome</keyword>
<evidence type="ECO:0000256" key="2">
    <source>
        <dbReference type="SAM" id="Phobius"/>
    </source>
</evidence>
<dbReference type="RefSeq" id="WP_124946862.1">
    <property type="nucleotide sequence ID" value="NZ_BHVT01000044.1"/>
</dbReference>
<feature type="transmembrane region" description="Helical" evidence="2">
    <location>
        <begin position="315"/>
        <end position="338"/>
    </location>
</feature>
<feature type="region of interest" description="Disordered" evidence="1">
    <location>
        <begin position="421"/>
        <end position="451"/>
    </location>
</feature>
<evidence type="ECO:0000313" key="3">
    <source>
        <dbReference type="EMBL" id="TCV80072.1"/>
    </source>
</evidence>
<keyword evidence="2" id="KW-0812">Transmembrane</keyword>
<dbReference type="AlphaFoldDB" id="A0A4R3XRT7"/>
<dbReference type="OrthoDB" id="8526168at2"/>
<organism evidence="3 4">
    <name type="scientific">Sulfurirhabdus autotrophica</name>
    <dbReference type="NCBI Taxonomy" id="1706046"/>
    <lineage>
        <taxon>Bacteria</taxon>
        <taxon>Pseudomonadati</taxon>
        <taxon>Pseudomonadota</taxon>
        <taxon>Betaproteobacteria</taxon>
        <taxon>Nitrosomonadales</taxon>
        <taxon>Sulfuricellaceae</taxon>
        <taxon>Sulfurirhabdus</taxon>
    </lineage>
</organism>
<proteinExistence type="predicted"/>